<feature type="transmembrane region" description="Helical" evidence="6">
    <location>
        <begin position="80"/>
        <end position="105"/>
    </location>
</feature>
<dbReference type="EMBL" id="CM004478">
    <property type="protein sequence ID" value="OCT72965.1"/>
    <property type="molecule type" value="Genomic_DNA"/>
</dbReference>
<feature type="transmembrane region" description="Helical" evidence="6">
    <location>
        <begin position="54"/>
        <end position="74"/>
    </location>
</feature>
<evidence type="ECO:0000256" key="3">
    <source>
        <dbReference type="ARBA" id="ARBA00022989"/>
    </source>
</evidence>
<dbReference type="AlphaFoldDB" id="A0A974HCK6"/>
<protein>
    <recommendedName>
        <fullName evidence="9">Transmembrane protein 100</fullName>
    </recommendedName>
</protein>
<keyword evidence="2 6" id="KW-0812">Transmembrane</keyword>
<evidence type="ECO:0000256" key="4">
    <source>
        <dbReference type="ARBA" id="ARBA00023136"/>
    </source>
</evidence>
<evidence type="ECO:0000256" key="5">
    <source>
        <dbReference type="SAM" id="MobiDB-lite"/>
    </source>
</evidence>
<accession>A0A974HCK6</accession>
<reference evidence="8" key="1">
    <citation type="journal article" date="2016" name="Nature">
        <title>Genome evolution in the allotetraploid frog Xenopus laevis.</title>
        <authorList>
            <person name="Session A.M."/>
            <person name="Uno Y."/>
            <person name="Kwon T."/>
            <person name="Chapman J.A."/>
            <person name="Toyoda A."/>
            <person name="Takahashi S."/>
            <person name="Fukui A."/>
            <person name="Hikosaka A."/>
            <person name="Suzuki A."/>
            <person name="Kondo M."/>
            <person name="van Heeringen S.J."/>
            <person name="Quigley I."/>
            <person name="Heinz S."/>
            <person name="Ogino H."/>
            <person name="Ochi H."/>
            <person name="Hellsten U."/>
            <person name="Lyons J.B."/>
            <person name="Simakov O."/>
            <person name="Putnam N."/>
            <person name="Stites J."/>
            <person name="Kuroki Y."/>
            <person name="Tanaka T."/>
            <person name="Michiue T."/>
            <person name="Watanabe M."/>
            <person name="Bogdanovic O."/>
            <person name="Lister R."/>
            <person name="Georgiou G."/>
            <person name="Paranjpe S.S."/>
            <person name="van Kruijsbergen I."/>
            <person name="Shu S."/>
            <person name="Carlson J."/>
            <person name="Kinoshita T."/>
            <person name="Ohta Y."/>
            <person name="Mawaribuchi S."/>
            <person name="Jenkins J."/>
            <person name="Grimwood J."/>
            <person name="Schmutz J."/>
            <person name="Mitros T."/>
            <person name="Mozaffari S.V."/>
            <person name="Suzuki Y."/>
            <person name="Haramoto Y."/>
            <person name="Yamamoto T.S."/>
            <person name="Takagi C."/>
            <person name="Heald R."/>
            <person name="Miller K."/>
            <person name="Haudenschild C."/>
            <person name="Kitzman J."/>
            <person name="Nakayama T."/>
            <person name="Izutsu Y."/>
            <person name="Robert J."/>
            <person name="Fortriede J."/>
            <person name="Burns K."/>
            <person name="Lotay V."/>
            <person name="Karimi K."/>
            <person name="Yasuoka Y."/>
            <person name="Dichmann D.S."/>
            <person name="Flajnik M.F."/>
            <person name="Houston D.W."/>
            <person name="Shendure J."/>
            <person name="DuPasquier L."/>
            <person name="Vize P.D."/>
            <person name="Zorn A.M."/>
            <person name="Ito M."/>
            <person name="Marcotte E.M."/>
            <person name="Wallingford J.B."/>
            <person name="Ito Y."/>
            <person name="Asashima M."/>
            <person name="Ueno N."/>
            <person name="Matsuda Y."/>
            <person name="Veenstra G.J."/>
            <person name="Fujiyama A."/>
            <person name="Harland R.M."/>
            <person name="Taira M."/>
            <person name="Rokhsar D.S."/>
        </authorList>
    </citation>
    <scope>NUCLEOTIDE SEQUENCE [LARGE SCALE GENOMIC DNA]</scope>
    <source>
        <strain evidence="8">J</strain>
    </source>
</reference>
<keyword evidence="4 6" id="KW-0472">Membrane</keyword>
<proteinExistence type="predicted"/>
<evidence type="ECO:0000313" key="7">
    <source>
        <dbReference type="EMBL" id="OCT72965.1"/>
    </source>
</evidence>
<evidence type="ECO:0000256" key="6">
    <source>
        <dbReference type="SAM" id="Phobius"/>
    </source>
</evidence>
<sequence>MATAFIPPDISVAMNEDSPENEDSGPEPKKSTENPYLVSTTTGGVENSCHSCMLAFGIVTFIIGVSTSSLAYATNSVGSVLFSLGVTVLFMGIASVTFSCGWRYYRKKQKEKMKEDQAELFYEYQQKKIRV</sequence>
<dbReference type="GO" id="GO:0071773">
    <property type="term" value="P:cellular response to BMP stimulus"/>
    <property type="evidence" value="ECO:0007669"/>
    <property type="project" value="TreeGrafter"/>
</dbReference>
<evidence type="ECO:0000256" key="1">
    <source>
        <dbReference type="ARBA" id="ARBA00004141"/>
    </source>
</evidence>
<evidence type="ECO:0000256" key="2">
    <source>
        <dbReference type="ARBA" id="ARBA00022692"/>
    </source>
</evidence>
<dbReference type="InterPro" id="IPR032536">
    <property type="entry name" value="TMEM100"/>
</dbReference>
<gene>
    <name evidence="7" type="ORF">XELAEV_18035946mg</name>
</gene>
<evidence type="ECO:0000313" key="8">
    <source>
        <dbReference type="Proteomes" id="UP000694892"/>
    </source>
</evidence>
<dbReference type="PANTHER" id="PTHR16100:SF5">
    <property type="entry name" value="TRANSMEMBRANE PROTEIN 100"/>
    <property type="match status" value="1"/>
</dbReference>
<keyword evidence="3 6" id="KW-1133">Transmembrane helix</keyword>
<dbReference type="GO" id="GO:0005886">
    <property type="term" value="C:plasma membrane"/>
    <property type="evidence" value="ECO:0007669"/>
    <property type="project" value="TreeGrafter"/>
</dbReference>
<comment type="subcellular location">
    <subcellularLocation>
        <location evidence="1">Membrane</location>
        <topology evidence="1">Multi-pass membrane protein</topology>
    </subcellularLocation>
</comment>
<dbReference type="Proteomes" id="UP000694892">
    <property type="component" value="Chromosome 7L"/>
</dbReference>
<dbReference type="Pfam" id="PF16311">
    <property type="entry name" value="TMEM100"/>
    <property type="match status" value="1"/>
</dbReference>
<name>A0A974HCK6_XENLA</name>
<evidence type="ECO:0008006" key="9">
    <source>
        <dbReference type="Google" id="ProtNLM"/>
    </source>
</evidence>
<dbReference type="PANTHER" id="PTHR16100">
    <property type="entry name" value="PHOSPHOINOSITIDE-INTERACTING PROTEIN FAMILY MEMBER"/>
    <property type="match status" value="1"/>
</dbReference>
<organism evidence="7 8">
    <name type="scientific">Xenopus laevis</name>
    <name type="common">African clawed frog</name>
    <dbReference type="NCBI Taxonomy" id="8355"/>
    <lineage>
        <taxon>Eukaryota</taxon>
        <taxon>Metazoa</taxon>
        <taxon>Chordata</taxon>
        <taxon>Craniata</taxon>
        <taxon>Vertebrata</taxon>
        <taxon>Euteleostomi</taxon>
        <taxon>Amphibia</taxon>
        <taxon>Batrachia</taxon>
        <taxon>Anura</taxon>
        <taxon>Pipoidea</taxon>
        <taxon>Pipidae</taxon>
        <taxon>Xenopodinae</taxon>
        <taxon>Xenopus</taxon>
        <taxon>Xenopus</taxon>
    </lineage>
</organism>
<feature type="region of interest" description="Disordered" evidence="5">
    <location>
        <begin position="1"/>
        <end position="35"/>
    </location>
</feature>